<dbReference type="Pfam" id="PF00486">
    <property type="entry name" value="Trans_reg_C"/>
    <property type="match status" value="1"/>
</dbReference>
<evidence type="ECO:0000259" key="10">
    <source>
        <dbReference type="PROSITE" id="PS50110"/>
    </source>
</evidence>
<dbReference type="Gene3D" id="1.10.10.10">
    <property type="entry name" value="Winged helix-like DNA-binding domain superfamily/Winged helix DNA-binding domain"/>
    <property type="match status" value="1"/>
</dbReference>
<dbReference type="FunFam" id="1.10.10.10:FF:000018">
    <property type="entry name" value="DNA-binding response regulator ResD"/>
    <property type="match status" value="1"/>
</dbReference>
<dbReference type="GO" id="GO:0005829">
    <property type="term" value="C:cytosol"/>
    <property type="evidence" value="ECO:0007669"/>
    <property type="project" value="TreeGrafter"/>
</dbReference>
<gene>
    <name evidence="12" type="ORF">DWZ89_09375</name>
</gene>
<evidence type="ECO:0000256" key="3">
    <source>
        <dbReference type="ARBA" id="ARBA00023012"/>
    </source>
</evidence>
<dbReference type="Pfam" id="PF00072">
    <property type="entry name" value="Response_reg"/>
    <property type="match status" value="1"/>
</dbReference>
<keyword evidence="4" id="KW-0805">Transcription regulation</keyword>
<dbReference type="GO" id="GO:0032993">
    <property type="term" value="C:protein-DNA complex"/>
    <property type="evidence" value="ECO:0007669"/>
    <property type="project" value="TreeGrafter"/>
</dbReference>
<evidence type="ECO:0000313" key="12">
    <source>
        <dbReference type="EMBL" id="RGB70885.1"/>
    </source>
</evidence>
<dbReference type="Proteomes" id="UP000261140">
    <property type="component" value="Unassembled WGS sequence"/>
</dbReference>
<protein>
    <recommendedName>
        <fullName evidence="1">Stage 0 sporulation protein A homolog</fullName>
    </recommendedName>
</protein>
<comment type="function">
    <text evidence="7">May play the central regulatory role in sporulation. It may be an element of the effector pathway responsible for the activation of sporulation genes in response to nutritional stress. Spo0A may act in concert with spo0H (a sigma factor) to control the expression of some genes that are critical to the sporulation process.</text>
</comment>
<dbReference type="PANTHER" id="PTHR48111:SF54">
    <property type="entry name" value="STAGE 0 SPORULATION PROTEIN A HOMOLOG"/>
    <property type="match status" value="1"/>
</dbReference>
<dbReference type="PANTHER" id="PTHR48111">
    <property type="entry name" value="REGULATOR OF RPOS"/>
    <property type="match status" value="1"/>
</dbReference>
<proteinExistence type="predicted"/>
<keyword evidence="2 8" id="KW-0597">Phosphoprotein</keyword>
<dbReference type="InterPro" id="IPR036388">
    <property type="entry name" value="WH-like_DNA-bd_sf"/>
</dbReference>
<dbReference type="Gene3D" id="6.10.250.690">
    <property type="match status" value="1"/>
</dbReference>
<dbReference type="GO" id="GO:0000156">
    <property type="term" value="F:phosphorelay response regulator activity"/>
    <property type="evidence" value="ECO:0007669"/>
    <property type="project" value="TreeGrafter"/>
</dbReference>
<evidence type="ECO:0000256" key="2">
    <source>
        <dbReference type="ARBA" id="ARBA00022553"/>
    </source>
</evidence>
<evidence type="ECO:0000256" key="1">
    <source>
        <dbReference type="ARBA" id="ARBA00018672"/>
    </source>
</evidence>
<dbReference type="GO" id="GO:0006355">
    <property type="term" value="P:regulation of DNA-templated transcription"/>
    <property type="evidence" value="ECO:0007669"/>
    <property type="project" value="InterPro"/>
</dbReference>
<dbReference type="InterPro" id="IPR001867">
    <property type="entry name" value="OmpR/PhoB-type_DNA-bd"/>
</dbReference>
<organism evidence="12 13">
    <name type="scientific">Faecalibacterium prausnitzii</name>
    <dbReference type="NCBI Taxonomy" id="853"/>
    <lineage>
        <taxon>Bacteria</taxon>
        <taxon>Bacillati</taxon>
        <taxon>Bacillota</taxon>
        <taxon>Clostridia</taxon>
        <taxon>Eubacteriales</taxon>
        <taxon>Oscillospiraceae</taxon>
        <taxon>Faecalibacterium</taxon>
    </lineage>
</organism>
<evidence type="ECO:0000256" key="7">
    <source>
        <dbReference type="ARBA" id="ARBA00024867"/>
    </source>
</evidence>
<evidence type="ECO:0000256" key="5">
    <source>
        <dbReference type="ARBA" id="ARBA00023125"/>
    </source>
</evidence>
<feature type="domain" description="Response regulatory" evidence="10">
    <location>
        <begin position="3"/>
        <end position="118"/>
    </location>
</feature>
<evidence type="ECO:0000313" key="13">
    <source>
        <dbReference type="Proteomes" id="UP000261140"/>
    </source>
</evidence>
<dbReference type="RefSeq" id="WP_117505831.1">
    <property type="nucleotide sequence ID" value="NZ_CABVEO010000002.1"/>
</dbReference>
<dbReference type="InterPro" id="IPR039420">
    <property type="entry name" value="WalR-like"/>
</dbReference>
<dbReference type="SUPFAM" id="SSF52172">
    <property type="entry name" value="CheY-like"/>
    <property type="match status" value="1"/>
</dbReference>
<keyword evidence="3" id="KW-0902">Two-component regulatory system</keyword>
<keyword evidence="5 9" id="KW-0238">DNA-binding</keyword>
<dbReference type="PROSITE" id="PS50110">
    <property type="entry name" value="RESPONSE_REGULATORY"/>
    <property type="match status" value="1"/>
</dbReference>
<dbReference type="CDD" id="cd00383">
    <property type="entry name" value="trans_reg_C"/>
    <property type="match status" value="1"/>
</dbReference>
<dbReference type="EMBL" id="QVEQ01000007">
    <property type="protein sequence ID" value="RGB70885.1"/>
    <property type="molecule type" value="Genomic_DNA"/>
</dbReference>
<reference evidence="12 13" key="1">
    <citation type="submission" date="2018-08" db="EMBL/GenBank/DDBJ databases">
        <title>A genome reference for cultivated species of the human gut microbiota.</title>
        <authorList>
            <person name="Zou Y."/>
            <person name="Xue W."/>
            <person name="Luo G."/>
        </authorList>
    </citation>
    <scope>NUCLEOTIDE SEQUENCE [LARGE SCALE GENOMIC DNA]</scope>
    <source>
        <strain evidence="12 13">AF36-11AT</strain>
    </source>
</reference>
<keyword evidence="6" id="KW-0804">Transcription</keyword>
<sequence>MVKVLVVEDEASIREMIALNLRLAGMEAVEADSAEAALPLLEQKPGCDAAILDVMLPGMNGFSLCETIRRTDQKIGIIILSAKGQEQDKIRGLSIGADDYMTKPFSVSELLARVEALCRRVGRSGGGSAADESAPTTLVSGEFVLDENRRVLLKAGRQIELTQVEFQIMELFFHNPGIALVREKILKGVWGENYFGDVKIVDVNIRRLRMKVEDEPSHPTHIMTVWGYGYRWEE</sequence>
<dbReference type="Gene3D" id="3.40.50.2300">
    <property type="match status" value="1"/>
</dbReference>
<dbReference type="GO" id="GO:0000976">
    <property type="term" value="F:transcription cis-regulatory region binding"/>
    <property type="evidence" value="ECO:0007669"/>
    <property type="project" value="TreeGrafter"/>
</dbReference>
<accession>A0A3E2T975</accession>
<evidence type="ECO:0000256" key="6">
    <source>
        <dbReference type="ARBA" id="ARBA00023163"/>
    </source>
</evidence>
<evidence type="ECO:0000256" key="9">
    <source>
        <dbReference type="PROSITE-ProRule" id="PRU01091"/>
    </source>
</evidence>
<dbReference type="SMART" id="SM00862">
    <property type="entry name" value="Trans_reg_C"/>
    <property type="match status" value="1"/>
</dbReference>
<dbReference type="InterPro" id="IPR011006">
    <property type="entry name" value="CheY-like_superfamily"/>
</dbReference>
<dbReference type="PROSITE" id="PS51755">
    <property type="entry name" value="OMPR_PHOB"/>
    <property type="match status" value="1"/>
</dbReference>
<evidence type="ECO:0000256" key="4">
    <source>
        <dbReference type="ARBA" id="ARBA00023015"/>
    </source>
</evidence>
<dbReference type="InterPro" id="IPR001789">
    <property type="entry name" value="Sig_transdc_resp-reg_receiver"/>
</dbReference>
<dbReference type="AlphaFoldDB" id="A0A3E2T975"/>
<name>A0A3E2T975_9FIRM</name>
<feature type="modified residue" description="4-aspartylphosphate" evidence="8">
    <location>
        <position position="53"/>
    </location>
</feature>
<dbReference type="SMART" id="SM00448">
    <property type="entry name" value="REC"/>
    <property type="match status" value="1"/>
</dbReference>
<evidence type="ECO:0000256" key="8">
    <source>
        <dbReference type="PROSITE-ProRule" id="PRU00169"/>
    </source>
</evidence>
<comment type="caution">
    <text evidence="12">The sequence shown here is derived from an EMBL/GenBank/DDBJ whole genome shotgun (WGS) entry which is preliminary data.</text>
</comment>
<feature type="DNA-binding region" description="OmpR/PhoB-type" evidence="9">
    <location>
        <begin position="135"/>
        <end position="234"/>
    </location>
</feature>
<feature type="domain" description="OmpR/PhoB-type" evidence="11">
    <location>
        <begin position="135"/>
        <end position="234"/>
    </location>
</feature>
<evidence type="ECO:0000259" key="11">
    <source>
        <dbReference type="PROSITE" id="PS51755"/>
    </source>
</evidence>